<dbReference type="AlphaFoldDB" id="A0A250IEX9"/>
<evidence type="ECO:0000256" key="1">
    <source>
        <dbReference type="ARBA" id="ARBA00022737"/>
    </source>
</evidence>
<sequence>MKTRRWVLLCAWTALVYAGAVPSGFVLDDAFAVASSPVVQGEVSPAEAFLRDYWGRVPPNTIGTYRPLAVLTFVLDERVGGGAPWVFHLTNVLLHVLAVAALYGAWRAWAGDTTAWAAAALFAALAAPAEAVHSIVGRADVLAALLGLLGWAAHRTPGPRAATLAVLAYALALLSKESALLYPLVWCLLEALRTGRWRSLPWGRVGAYVLVTGLVLSARAHALGTVLGASIGDMTNPLVTASWSGRVLGAADIFWSQYLAGIVNPLHRLYLCSAPACAPAGVDSAGAWLGLGTLALLATLAVALWRRAPLASAGLAWFLLLFLPVSNLLVVSPSLYGERLLYAPLMGASIALAHAVSRLAARLPRPSLAWGLLAALGAGNALAVQSRHADWRDGDSLALHAIEVEPRGAVLQANAAASWLSLGRWSEAERCAREAIALDADFGRPHRLLGAALDLQGRAGEAQAHFERALALDGSEESLLNLARFHAQHGDLKRALGLLEREALSQPPSQNRLALAEQLRRQLASERP</sequence>
<evidence type="ECO:0000256" key="3">
    <source>
        <dbReference type="SAM" id="Phobius"/>
    </source>
</evidence>
<dbReference type="InterPro" id="IPR011990">
    <property type="entry name" value="TPR-like_helical_dom_sf"/>
</dbReference>
<dbReference type="PANTHER" id="PTHR44227:SF3">
    <property type="entry name" value="PROTEIN O-MANNOSYL-TRANSFERASE TMTC4"/>
    <property type="match status" value="1"/>
</dbReference>
<keyword evidence="3" id="KW-0812">Transmembrane</keyword>
<protein>
    <recommendedName>
        <fullName evidence="7">Tetratricopeptide repeat protein</fullName>
    </recommendedName>
</protein>
<feature type="signal peptide" evidence="4">
    <location>
        <begin position="1"/>
        <end position="20"/>
    </location>
</feature>
<feature type="transmembrane region" description="Helical" evidence="3">
    <location>
        <begin position="317"/>
        <end position="336"/>
    </location>
</feature>
<feature type="transmembrane region" description="Helical" evidence="3">
    <location>
        <begin position="85"/>
        <end position="106"/>
    </location>
</feature>
<gene>
    <name evidence="5" type="ORF">MEBOL_003235</name>
</gene>
<feature type="transmembrane region" description="Helical" evidence="3">
    <location>
        <begin position="205"/>
        <end position="227"/>
    </location>
</feature>
<evidence type="ECO:0000313" key="6">
    <source>
        <dbReference type="Proteomes" id="UP000217289"/>
    </source>
</evidence>
<feature type="transmembrane region" description="Helical" evidence="3">
    <location>
        <begin position="113"/>
        <end position="129"/>
    </location>
</feature>
<dbReference type="KEGG" id="mbd:MEBOL_003235"/>
<name>A0A250IEX9_9BACT</name>
<dbReference type="RefSeq" id="WP_157775038.1">
    <property type="nucleotide sequence ID" value="NZ_CP022163.1"/>
</dbReference>
<accession>A0A250IEX9</accession>
<keyword evidence="1" id="KW-0677">Repeat</keyword>
<feature type="transmembrane region" description="Helical" evidence="3">
    <location>
        <begin position="286"/>
        <end position="305"/>
    </location>
</feature>
<keyword evidence="3" id="KW-0472">Membrane</keyword>
<dbReference type="PANTHER" id="PTHR44227">
    <property type="match status" value="1"/>
</dbReference>
<dbReference type="Proteomes" id="UP000217289">
    <property type="component" value="Chromosome"/>
</dbReference>
<dbReference type="InterPro" id="IPR019734">
    <property type="entry name" value="TPR_rpt"/>
</dbReference>
<dbReference type="EMBL" id="CP022163">
    <property type="protein sequence ID" value="ATB29780.1"/>
    <property type="molecule type" value="Genomic_DNA"/>
</dbReference>
<reference evidence="5 6" key="1">
    <citation type="submission" date="2017-06" db="EMBL/GenBank/DDBJ databases">
        <authorList>
            <person name="Kim H.J."/>
            <person name="Triplett B.A."/>
        </authorList>
    </citation>
    <scope>NUCLEOTIDE SEQUENCE [LARGE SCALE GENOMIC DNA]</scope>
    <source>
        <strain evidence="5 6">DSM 14713</strain>
    </source>
</reference>
<keyword evidence="2" id="KW-0802">TPR repeat</keyword>
<dbReference type="Gene3D" id="1.25.40.10">
    <property type="entry name" value="Tetratricopeptide repeat domain"/>
    <property type="match status" value="1"/>
</dbReference>
<keyword evidence="6" id="KW-1185">Reference proteome</keyword>
<dbReference type="SUPFAM" id="SSF48452">
    <property type="entry name" value="TPR-like"/>
    <property type="match status" value="1"/>
</dbReference>
<feature type="transmembrane region" description="Helical" evidence="3">
    <location>
        <begin position="164"/>
        <end position="185"/>
    </location>
</feature>
<evidence type="ECO:0008006" key="7">
    <source>
        <dbReference type="Google" id="ProtNLM"/>
    </source>
</evidence>
<proteinExistence type="predicted"/>
<dbReference type="InterPro" id="IPR052346">
    <property type="entry name" value="O-mannosyl-transferase_TMTC"/>
</dbReference>
<evidence type="ECO:0000256" key="2">
    <source>
        <dbReference type="ARBA" id="ARBA00022803"/>
    </source>
</evidence>
<keyword evidence="3" id="KW-1133">Transmembrane helix</keyword>
<organism evidence="5 6">
    <name type="scientific">Melittangium boletus DSM 14713</name>
    <dbReference type="NCBI Taxonomy" id="1294270"/>
    <lineage>
        <taxon>Bacteria</taxon>
        <taxon>Pseudomonadati</taxon>
        <taxon>Myxococcota</taxon>
        <taxon>Myxococcia</taxon>
        <taxon>Myxococcales</taxon>
        <taxon>Cystobacterineae</taxon>
        <taxon>Archangiaceae</taxon>
        <taxon>Melittangium</taxon>
    </lineage>
</organism>
<evidence type="ECO:0000256" key="4">
    <source>
        <dbReference type="SAM" id="SignalP"/>
    </source>
</evidence>
<dbReference type="OrthoDB" id="5488784at2"/>
<dbReference type="GO" id="GO:0030968">
    <property type="term" value="P:endoplasmic reticulum unfolded protein response"/>
    <property type="evidence" value="ECO:0007669"/>
    <property type="project" value="TreeGrafter"/>
</dbReference>
<dbReference type="GO" id="GO:0035269">
    <property type="term" value="P:protein O-linked glycosylation via mannose"/>
    <property type="evidence" value="ECO:0007669"/>
    <property type="project" value="TreeGrafter"/>
</dbReference>
<dbReference type="SMART" id="SM00028">
    <property type="entry name" value="TPR"/>
    <property type="match status" value="2"/>
</dbReference>
<feature type="chain" id="PRO_5012852009" description="Tetratricopeptide repeat protein" evidence="4">
    <location>
        <begin position="21"/>
        <end position="528"/>
    </location>
</feature>
<dbReference type="GO" id="GO:0000030">
    <property type="term" value="F:mannosyltransferase activity"/>
    <property type="evidence" value="ECO:0007669"/>
    <property type="project" value="TreeGrafter"/>
</dbReference>
<evidence type="ECO:0000313" key="5">
    <source>
        <dbReference type="EMBL" id="ATB29780.1"/>
    </source>
</evidence>
<keyword evidence="4" id="KW-0732">Signal</keyword>